<sequence length="609" mass="70188">MSRKILKITLKKMGDCMRPFKPNIVSEVFKERLGNRFLNSLKTISNNIREYENDIQRSVQILNIMIEKRIGSSAKLSTLKSNLIDINNTTMYLTTKNLNINTKVEIIKFCQDAIDNNESSLKTRYSLFVNFITNESDFFKSLLDKNGEKTMKMFGQSAEILFKILFDAFFIVQLKAEITMQFSYNFLRLTSRGSYYDNILFSNNEYILNRTKLLDIYYEIMKYYGEGEIWNAIDKYDKQDETYSEVTKLLQGFLQNEEHLNAEKSCWKSCDKYRVTRETGFGPAKCENRGCKGRVLSCQWVGKDVTICPSSVHTSRRYDYLSLDDKKRLGAKIVCPNSQCSVTTHGGFLGIARCDYCLCICEETDALSDRYISLRPVTTNVFNNMVVTGLRIAKKNRIFHLEIQEGKLSKFGEIIGDKKWVKTEHFHITSKNVYNNLDYHTLTYDKRSMEMTNTKLPSGFVVTGVRFQFDKDLIKLRVQGTTYDYFSGRINNKPHWFSNPNEYPRKIPLNNTDIPCRDRLKTPERELRKRAFGDTYVEFTHTDIDKDVAQTTVPFFEVVGVTAEKGPLQGAGIYYKGSEGYGGFVAPLLTGFDFSASVKSISNSILEIV</sequence>
<dbReference type="OrthoDB" id="7666905at2759"/>
<protein>
    <submittedName>
        <fullName evidence="1">Uncharacterized protein</fullName>
    </submittedName>
</protein>
<name>A0A9P0FNT6_BRAAE</name>
<proteinExistence type="predicted"/>
<dbReference type="Proteomes" id="UP001154078">
    <property type="component" value="Chromosome 9"/>
</dbReference>
<dbReference type="EMBL" id="OV121140">
    <property type="protein sequence ID" value="CAH0564645.1"/>
    <property type="molecule type" value="Genomic_DNA"/>
</dbReference>
<keyword evidence="2" id="KW-1185">Reference proteome</keyword>
<accession>A0A9P0FNT6</accession>
<dbReference type="AlphaFoldDB" id="A0A9P0FNT6"/>
<dbReference type="PANTHER" id="PTHR47890:SF1">
    <property type="entry name" value="LD24308P"/>
    <property type="match status" value="1"/>
</dbReference>
<dbReference type="InterPro" id="IPR032062">
    <property type="entry name" value="DUF4803"/>
</dbReference>
<dbReference type="Pfam" id="PF16061">
    <property type="entry name" value="DUF4803"/>
    <property type="match status" value="1"/>
</dbReference>
<dbReference type="PANTHER" id="PTHR47890">
    <property type="entry name" value="LD24308P"/>
    <property type="match status" value="1"/>
</dbReference>
<evidence type="ECO:0000313" key="2">
    <source>
        <dbReference type="Proteomes" id="UP001154078"/>
    </source>
</evidence>
<evidence type="ECO:0000313" key="1">
    <source>
        <dbReference type="EMBL" id="CAH0564645.1"/>
    </source>
</evidence>
<reference evidence="1" key="1">
    <citation type="submission" date="2021-12" db="EMBL/GenBank/DDBJ databases">
        <authorList>
            <person name="King R."/>
        </authorList>
    </citation>
    <scope>NUCLEOTIDE SEQUENCE</scope>
</reference>
<organism evidence="1 2">
    <name type="scientific">Brassicogethes aeneus</name>
    <name type="common">Rape pollen beetle</name>
    <name type="synonym">Meligethes aeneus</name>
    <dbReference type="NCBI Taxonomy" id="1431903"/>
    <lineage>
        <taxon>Eukaryota</taxon>
        <taxon>Metazoa</taxon>
        <taxon>Ecdysozoa</taxon>
        <taxon>Arthropoda</taxon>
        <taxon>Hexapoda</taxon>
        <taxon>Insecta</taxon>
        <taxon>Pterygota</taxon>
        <taxon>Neoptera</taxon>
        <taxon>Endopterygota</taxon>
        <taxon>Coleoptera</taxon>
        <taxon>Polyphaga</taxon>
        <taxon>Cucujiformia</taxon>
        <taxon>Nitidulidae</taxon>
        <taxon>Meligethinae</taxon>
        <taxon>Brassicogethes</taxon>
    </lineage>
</organism>
<gene>
    <name evidence="1" type="ORF">MELIAE_LOCUS13138</name>
</gene>